<dbReference type="STRING" id="1855912.LuPra_00686"/>
<reference evidence="3" key="2">
    <citation type="submission" date="2016-04" db="EMBL/GenBank/DDBJ databases">
        <title>First Complete Genome Sequence of a Subdivision 6 Acidobacterium.</title>
        <authorList>
            <person name="Huang S."/>
            <person name="Vieira S."/>
            <person name="Bunk B."/>
            <person name="Riedel T."/>
            <person name="Sproeer C."/>
            <person name="Overmann J."/>
        </authorList>
    </citation>
    <scope>NUCLEOTIDE SEQUENCE [LARGE SCALE GENOMIC DNA]</scope>
    <source>
        <strain evidence="3">DSM 100886 HEG_-6_39</strain>
    </source>
</reference>
<proteinExistence type="predicted"/>
<reference evidence="2 3" key="1">
    <citation type="journal article" date="2016" name="Genome Announc.">
        <title>First Complete Genome Sequence of a Subdivision 6 Acidobacterium Strain.</title>
        <authorList>
            <person name="Huang S."/>
            <person name="Vieira S."/>
            <person name="Bunk B."/>
            <person name="Riedel T."/>
            <person name="Sproer C."/>
            <person name="Overmann J."/>
        </authorList>
    </citation>
    <scope>NUCLEOTIDE SEQUENCE [LARGE SCALE GENOMIC DNA]</scope>
    <source>
        <strain evidence="3">DSM 100886 HEG_-6_39</strain>
    </source>
</reference>
<dbReference type="Proteomes" id="UP000076079">
    <property type="component" value="Chromosome"/>
</dbReference>
<sequence length="159" mass="17013">MATSVKPIPDGASVVIPRLVCQDVVAAIEFCTHTFGAVERVRRPGPDGAAGHALLTIGPAMIMIEAEWPTLPSRVPRPDGSSPVVIYVYVEDVDATVARAIAGGAQVLFPVQNQFWGDRIAWIMDPSGHVWTVATRVEETTAPERDSRWAGIRDAAGDA</sequence>
<keyword evidence="3" id="KW-1185">Reference proteome</keyword>
<dbReference type="InterPro" id="IPR029068">
    <property type="entry name" value="Glyas_Bleomycin-R_OHBP_Dase"/>
</dbReference>
<dbReference type="AlphaFoldDB" id="A0A143PGY6"/>
<dbReference type="Gene3D" id="3.30.720.110">
    <property type="match status" value="1"/>
</dbReference>
<dbReference type="Pfam" id="PF00903">
    <property type="entry name" value="Glyoxalase"/>
    <property type="match status" value="1"/>
</dbReference>
<dbReference type="OrthoDB" id="9795306at2"/>
<dbReference type="RefSeq" id="WP_110169456.1">
    <property type="nucleotide sequence ID" value="NZ_CP015136.1"/>
</dbReference>
<dbReference type="PANTHER" id="PTHR34109:SF1">
    <property type="entry name" value="VOC DOMAIN-CONTAINING PROTEIN"/>
    <property type="match status" value="1"/>
</dbReference>
<dbReference type="InterPro" id="IPR037523">
    <property type="entry name" value="VOC_core"/>
</dbReference>
<dbReference type="CDD" id="cd07246">
    <property type="entry name" value="VOC_like"/>
    <property type="match status" value="1"/>
</dbReference>
<gene>
    <name evidence="2" type="ORF">LuPra_00686</name>
</gene>
<organism evidence="2 3">
    <name type="scientific">Luteitalea pratensis</name>
    <dbReference type="NCBI Taxonomy" id="1855912"/>
    <lineage>
        <taxon>Bacteria</taxon>
        <taxon>Pseudomonadati</taxon>
        <taxon>Acidobacteriota</taxon>
        <taxon>Vicinamibacteria</taxon>
        <taxon>Vicinamibacterales</taxon>
        <taxon>Vicinamibacteraceae</taxon>
        <taxon>Luteitalea</taxon>
    </lineage>
</organism>
<protein>
    <submittedName>
        <fullName evidence="2">Putative enzyme related to lactoylglutathione lyase</fullName>
    </submittedName>
</protein>
<evidence type="ECO:0000313" key="3">
    <source>
        <dbReference type="Proteomes" id="UP000076079"/>
    </source>
</evidence>
<dbReference type="PANTHER" id="PTHR34109">
    <property type="entry name" value="BNAUNNG04460D PROTEIN-RELATED"/>
    <property type="match status" value="1"/>
</dbReference>
<name>A0A143PGY6_LUTPR</name>
<feature type="domain" description="VOC" evidence="1">
    <location>
        <begin position="13"/>
        <end position="136"/>
    </location>
</feature>
<dbReference type="EMBL" id="CP015136">
    <property type="protein sequence ID" value="AMY07513.1"/>
    <property type="molecule type" value="Genomic_DNA"/>
</dbReference>
<dbReference type="GO" id="GO:0016829">
    <property type="term" value="F:lyase activity"/>
    <property type="evidence" value="ECO:0007669"/>
    <property type="project" value="UniProtKB-KW"/>
</dbReference>
<evidence type="ECO:0000313" key="2">
    <source>
        <dbReference type="EMBL" id="AMY07513.1"/>
    </source>
</evidence>
<dbReference type="SUPFAM" id="SSF54593">
    <property type="entry name" value="Glyoxalase/Bleomycin resistance protein/Dihydroxybiphenyl dioxygenase"/>
    <property type="match status" value="1"/>
</dbReference>
<accession>A0A143PGY6</accession>
<dbReference type="KEGG" id="abac:LuPra_00686"/>
<keyword evidence="2" id="KW-0456">Lyase</keyword>
<dbReference type="Gene3D" id="3.30.720.120">
    <property type="match status" value="1"/>
</dbReference>
<evidence type="ECO:0000259" key="1">
    <source>
        <dbReference type="PROSITE" id="PS51819"/>
    </source>
</evidence>
<dbReference type="InterPro" id="IPR004360">
    <property type="entry name" value="Glyas_Fos-R_dOase_dom"/>
</dbReference>
<dbReference type="PROSITE" id="PS51819">
    <property type="entry name" value="VOC"/>
    <property type="match status" value="1"/>
</dbReference>